<dbReference type="HOGENOM" id="CLU_009583_0_1_12"/>
<dbReference type="GO" id="GO:0016757">
    <property type="term" value="F:glycosyltransferase activity"/>
    <property type="evidence" value="ECO:0007669"/>
    <property type="project" value="InterPro"/>
</dbReference>
<evidence type="ECO:0000259" key="2">
    <source>
        <dbReference type="Pfam" id="PF13477"/>
    </source>
</evidence>
<feature type="domain" description="Glycosyl transferase family 1" evidence="1">
    <location>
        <begin position="190"/>
        <end position="349"/>
    </location>
</feature>
<dbReference type="Pfam" id="PF00534">
    <property type="entry name" value="Glycos_transf_1"/>
    <property type="match status" value="1"/>
</dbReference>
<dbReference type="eggNOG" id="COG0438">
    <property type="taxonomic scope" value="Bacteria"/>
</dbReference>
<dbReference type="EMBL" id="CP003155">
    <property type="protein sequence ID" value="AEV29390.1"/>
    <property type="molecule type" value="Genomic_DNA"/>
</dbReference>
<feature type="domain" description="Glycosyltransferase subfamily 4-like N-terminal" evidence="2">
    <location>
        <begin position="5"/>
        <end position="151"/>
    </location>
</feature>
<dbReference type="InterPro" id="IPR050194">
    <property type="entry name" value="Glycosyltransferase_grp1"/>
</dbReference>
<dbReference type="InterPro" id="IPR001296">
    <property type="entry name" value="Glyco_trans_1"/>
</dbReference>
<keyword evidence="4" id="KW-1185">Reference proteome</keyword>
<dbReference type="OrthoDB" id="9806653at2"/>
<evidence type="ECO:0000259" key="1">
    <source>
        <dbReference type="Pfam" id="PF00534"/>
    </source>
</evidence>
<dbReference type="PANTHER" id="PTHR45947:SF3">
    <property type="entry name" value="SULFOQUINOVOSYL TRANSFERASE SQD2"/>
    <property type="match status" value="1"/>
</dbReference>
<protein>
    <submittedName>
        <fullName evidence="3">Glycosyltransferase</fullName>
    </submittedName>
</protein>
<organism evidence="3 4">
    <name type="scientific">Sphaerochaeta pleomorpha (strain ATCC BAA-1885 / DSM 22778 / Grapes)</name>
    <dbReference type="NCBI Taxonomy" id="158190"/>
    <lineage>
        <taxon>Bacteria</taxon>
        <taxon>Pseudomonadati</taxon>
        <taxon>Spirochaetota</taxon>
        <taxon>Spirochaetia</taxon>
        <taxon>Spirochaetales</taxon>
        <taxon>Sphaerochaetaceae</taxon>
        <taxon>Sphaerochaeta</taxon>
    </lineage>
</organism>
<accession>G8QW92</accession>
<name>G8QW92_SPHPG</name>
<gene>
    <name evidence="3" type="ordered locus">SpiGrapes_1583</name>
</gene>
<evidence type="ECO:0000313" key="4">
    <source>
        <dbReference type="Proteomes" id="UP000005632"/>
    </source>
</evidence>
<proteinExistence type="predicted"/>
<dbReference type="KEGG" id="sgp:SpiGrapes_1583"/>
<dbReference type="InterPro" id="IPR028098">
    <property type="entry name" value="Glyco_trans_4-like_N"/>
</dbReference>
<keyword evidence="3" id="KW-0808">Transferase</keyword>
<dbReference type="STRING" id="158190.SpiGrapes_1583"/>
<dbReference type="AlphaFoldDB" id="G8QW92"/>
<dbReference type="Pfam" id="PF13477">
    <property type="entry name" value="Glyco_trans_4_2"/>
    <property type="match status" value="1"/>
</dbReference>
<reference evidence="3 4" key="1">
    <citation type="submission" date="2011-11" db="EMBL/GenBank/DDBJ databases">
        <title>Complete sequence of Spirochaeta sp. grapes.</title>
        <authorList>
            <consortium name="US DOE Joint Genome Institute"/>
            <person name="Lucas S."/>
            <person name="Han J."/>
            <person name="Lapidus A."/>
            <person name="Cheng J.-F."/>
            <person name="Goodwin L."/>
            <person name="Pitluck S."/>
            <person name="Peters L."/>
            <person name="Ovchinnikova G."/>
            <person name="Munk A.C."/>
            <person name="Detter J.C."/>
            <person name="Han C."/>
            <person name="Tapia R."/>
            <person name="Land M."/>
            <person name="Hauser L."/>
            <person name="Kyrpides N."/>
            <person name="Ivanova N."/>
            <person name="Pagani I."/>
            <person name="Ritalahtilisa K."/>
            <person name="Loeffler F."/>
            <person name="Woyke T."/>
        </authorList>
    </citation>
    <scope>NUCLEOTIDE SEQUENCE [LARGE SCALE GENOMIC DNA]</scope>
    <source>
        <strain evidence="4">ATCC BAA-1885 / DSM 22778 / Grapes</strain>
    </source>
</reference>
<dbReference type="PANTHER" id="PTHR45947">
    <property type="entry name" value="SULFOQUINOVOSYL TRANSFERASE SQD2"/>
    <property type="match status" value="1"/>
</dbReference>
<dbReference type="Proteomes" id="UP000005632">
    <property type="component" value="Chromosome"/>
</dbReference>
<dbReference type="Gene3D" id="3.40.50.2000">
    <property type="entry name" value="Glycogen Phosphorylase B"/>
    <property type="match status" value="2"/>
</dbReference>
<dbReference type="SUPFAM" id="SSF53756">
    <property type="entry name" value="UDP-Glycosyltransferase/glycogen phosphorylase"/>
    <property type="match status" value="1"/>
</dbReference>
<evidence type="ECO:0000313" key="3">
    <source>
        <dbReference type="EMBL" id="AEV29390.1"/>
    </source>
</evidence>
<dbReference type="RefSeq" id="WP_014270238.1">
    <property type="nucleotide sequence ID" value="NC_016633.1"/>
</dbReference>
<sequence>MKKALFVANVFNFIHQFERDDIKILIKKGYEIHVASNMTIPGYWGDHGQLDDLPIIKHNIPFHRSPFSIDNIKAYTILKKHIDENQYSIIHCHTPIGGFVTRLAARKSRILYGSKVIYTAHGFHFFQGASIKNWIRCFPAEWLCSFFTDILICINTEDYSFAKEHLHPQSVQYIPGVGIHLEALKKKQLQENIREKYHIDEDTIVLLSVGELIPRKNHLLVIDALQKLGRKDVKYIICGDGVLRDHIEKRIAQQEMQGEILLAGFCNNVFDYYSIADIFVFPSLQEGLPVALMEAMACHLPCLVSHIRGNTDLLSQKEVFFSPKKDASLIQVLKPLLANKELRVMLGNTNSELIKKFDSQIVKRGMRAIYAKTEQKGSPLSVKLPQLDRNVRHPLPSR</sequence>